<gene>
    <name evidence="8" type="ORF">V9T40_008063</name>
</gene>
<evidence type="ECO:0000256" key="1">
    <source>
        <dbReference type="ARBA" id="ARBA00001913"/>
    </source>
</evidence>
<dbReference type="GO" id="GO:0035091">
    <property type="term" value="F:phosphatidylinositol binding"/>
    <property type="evidence" value="ECO:0007669"/>
    <property type="project" value="InterPro"/>
</dbReference>
<dbReference type="InterPro" id="IPR001683">
    <property type="entry name" value="PX_dom"/>
</dbReference>
<keyword evidence="5" id="KW-0106">Calcium</keyword>
<keyword evidence="9" id="KW-1185">Reference proteome</keyword>
<dbReference type="PANTHER" id="PTHR10342:SF264">
    <property type="entry name" value="MIP05773P-RELATED"/>
    <property type="match status" value="1"/>
</dbReference>
<dbReference type="InterPro" id="IPR024607">
    <property type="entry name" value="Sulfatase_CS"/>
</dbReference>
<accession>A0AAN9TZY9</accession>
<dbReference type="Gene3D" id="3.30.1520.10">
    <property type="entry name" value="Phox-like domain"/>
    <property type="match status" value="1"/>
</dbReference>
<reference evidence="8 9" key="1">
    <citation type="submission" date="2024-03" db="EMBL/GenBank/DDBJ databases">
        <title>Adaptation during the transition from Ophiocordyceps entomopathogen to insect associate is accompanied by gene loss and intensified selection.</title>
        <authorList>
            <person name="Ward C.M."/>
            <person name="Onetto C.A."/>
            <person name="Borneman A.R."/>
        </authorList>
    </citation>
    <scope>NUCLEOTIDE SEQUENCE [LARGE SCALE GENOMIC DNA]</scope>
    <source>
        <strain evidence="8">AWRI1</strain>
        <tissue evidence="8">Single Adult Female</tissue>
    </source>
</reference>
<name>A0AAN9TZY9_9HEMI</name>
<dbReference type="Pfam" id="PF00884">
    <property type="entry name" value="Sulfatase"/>
    <property type="match status" value="1"/>
</dbReference>
<dbReference type="Pfam" id="PF00787">
    <property type="entry name" value="PX"/>
    <property type="match status" value="1"/>
</dbReference>
<dbReference type="PROSITE" id="PS50195">
    <property type="entry name" value="PX"/>
    <property type="match status" value="1"/>
</dbReference>
<comment type="caution">
    <text evidence="8">The sequence shown here is derived from an EMBL/GenBank/DDBJ whole genome shotgun (WGS) entry which is preliminary data.</text>
</comment>
<keyword evidence="3" id="KW-0479">Metal-binding</keyword>
<protein>
    <recommendedName>
        <fullName evidence="7">PX domain-containing protein</fullName>
    </recommendedName>
</protein>
<keyword evidence="6" id="KW-0325">Glycoprotein</keyword>
<dbReference type="AlphaFoldDB" id="A0AAN9TZY9"/>
<evidence type="ECO:0000256" key="2">
    <source>
        <dbReference type="ARBA" id="ARBA00008779"/>
    </source>
</evidence>
<feature type="domain" description="PX" evidence="7">
    <location>
        <begin position="1"/>
        <end position="65"/>
    </location>
</feature>
<evidence type="ECO:0000259" key="7">
    <source>
        <dbReference type="PROSITE" id="PS50195"/>
    </source>
</evidence>
<dbReference type="PROSITE" id="PS00523">
    <property type="entry name" value="SULFATASE_1"/>
    <property type="match status" value="1"/>
</dbReference>
<dbReference type="GO" id="GO:0046872">
    <property type="term" value="F:metal ion binding"/>
    <property type="evidence" value="ECO:0007669"/>
    <property type="project" value="UniProtKB-KW"/>
</dbReference>
<dbReference type="GO" id="GO:0008484">
    <property type="term" value="F:sulfuric ester hydrolase activity"/>
    <property type="evidence" value="ECO:0007669"/>
    <property type="project" value="InterPro"/>
</dbReference>
<dbReference type="InterPro" id="IPR017850">
    <property type="entry name" value="Alkaline_phosphatase_core_sf"/>
</dbReference>
<evidence type="ECO:0000256" key="5">
    <source>
        <dbReference type="ARBA" id="ARBA00022837"/>
    </source>
</evidence>
<comment type="similarity">
    <text evidence="2">Belongs to the sulfatase family.</text>
</comment>
<evidence type="ECO:0000313" key="9">
    <source>
        <dbReference type="Proteomes" id="UP001367676"/>
    </source>
</evidence>
<evidence type="ECO:0000313" key="8">
    <source>
        <dbReference type="EMBL" id="KAK7602474.1"/>
    </source>
</evidence>
<dbReference type="PANTHER" id="PTHR10342">
    <property type="entry name" value="ARYLSULFATASE"/>
    <property type="match status" value="1"/>
</dbReference>
<organism evidence="8 9">
    <name type="scientific">Parthenolecanium corni</name>
    <dbReference type="NCBI Taxonomy" id="536013"/>
    <lineage>
        <taxon>Eukaryota</taxon>
        <taxon>Metazoa</taxon>
        <taxon>Ecdysozoa</taxon>
        <taxon>Arthropoda</taxon>
        <taxon>Hexapoda</taxon>
        <taxon>Insecta</taxon>
        <taxon>Pterygota</taxon>
        <taxon>Neoptera</taxon>
        <taxon>Paraneoptera</taxon>
        <taxon>Hemiptera</taxon>
        <taxon>Sternorrhyncha</taxon>
        <taxon>Coccoidea</taxon>
        <taxon>Coccidae</taxon>
        <taxon>Parthenolecanium</taxon>
    </lineage>
</organism>
<dbReference type="EMBL" id="JBBCAQ010000008">
    <property type="protein sequence ID" value="KAK7602474.1"/>
    <property type="molecule type" value="Genomic_DNA"/>
</dbReference>
<keyword evidence="4" id="KW-0378">Hydrolase</keyword>
<evidence type="ECO:0000256" key="4">
    <source>
        <dbReference type="ARBA" id="ARBA00022801"/>
    </source>
</evidence>
<comment type="cofactor">
    <cofactor evidence="1">
        <name>Ca(2+)</name>
        <dbReference type="ChEBI" id="CHEBI:29108"/>
    </cofactor>
</comment>
<dbReference type="Gene3D" id="3.30.1120.10">
    <property type="match status" value="1"/>
</dbReference>
<dbReference type="InterPro" id="IPR036871">
    <property type="entry name" value="PX_dom_sf"/>
</dbReference>
<proteinExistence type="inferred from homology"/>
<dbReference type="CDD" id="cd16029">
    <property type="entry name" value="4-S"/>
    <property type="match status" value="1"/>
</dbReference>
<dbReference type="InterPro" id="IPR047115">
    <property type="entry name" value="ARSB"/>
</dbReference>
<dbReference type="Gene3D" id="3.40.720.10">
    <property type="entry name" value="Alkaline Phosphatase, subunit A"/>
    <property type="match status" value="1"/>
</dbReference>
<evidence type="ECO:0000256" key="3">
    <source>
        <dbReference type="ARBA" id="ARBA00022723"/>
    </source>
</evidence>
<dbReference type="SUPFAM" id="SSF64268">
    <property type="entry name" value="PX domain"/>
    <property type="match status" value="1"/>
</dbReference>
<evidence type="ECO:0000256" key="6">
    <source>
        <dbReference type="ARBA" id="ARBA00023180"/>
    </source>
</evidence>
<dbReference type="Proteomes" id="UP001367676">
    <property type="component" value="Unassembled WGS sequence"/>
</dbReference>
<dbReference type="InterPro" id="IPR000917">
    <property type="entry name" value="Sulfatase_N"/>
</dbReference>
<dbReference type="SUPFAM" id="SSF53649">
    <property type="entry name" value="Alkaline phosphatase-like"/>
    <property type="match status" value="1"/>
</dbReference>
<dbReference type="PROSITE" id="PS00149">
    <property type="entry name" value="SULFATASE_2"/>
    <property type="match status" value="1"/>
</dbReference>
<sequence length="775" mass="88934">MFQFPNLSQIPFPGKKTFNNMDRTVLEKRMKMLNNYMQIVLHLENKAYSALNDMLATFLEPEFDKSGPGGQFARTFDNLVMNPLKVVGNAVKTMPDNFLNTVDGVMENFSRVFTKSFRNEEEETLKVSSEIDNDVRNRNSIWPNSVRAEPLPTRDHDIRMQTRVAAKCALLASFSVHILADEGGNEEKQPPHIIIIMADDLGWNDVSFHGSKLFLTPNIDALAYNGIILNDFHSPSLCTPSRASLLTGKFPINIGMQQNVILEAEPRGLPQFHKILPQYLNSVGYESHLVGKWHLGFYEQKYTPTYRGFKSFFGFWQGHHDYFSHLSHETFDNFVGYDFRENQTPRKDLKDFYTSDLLNAKSVNLIENHDPSKPLFLFLSHIAPHAGEPGDPLQAPEDVIERFSYIPDENKRKYAAMVSKLDECVGDVMKALNQKNMLENSIVLFTSDNGGPTIGIHSNTASNYPLRGIKATEFEGGTRVPAIIWSPLFKKQQRVSNIMMHMVDVLPTLCTAAGINPSDFEDIDGISMWDTLLQGSEQSLRTEYPYNIDPADENKSAGAIRVGDWKYYKGTVENQTLILRDIEVDADSYSWLGNNFASSEFEKFNYDIVQIIHSETNTAIIDFYQQNEDDVDWEPIDSTKILQLREETIVKCPNLKHLPQCTANHSCLLNLKEDLCERYDYSSLHPREYENLKQKFEEYRSKVVEPLNKPRDHCANPEYWNGVWSSWHDFDIIFENLSVRGKYWQSLYLYAFAWHYRQSALCSCGDSVTFNEGRK</sequence>